<feature type="transmembrane region" description="Helical" evidence="7">
    <location>
        <begin position="85"/>
        <end position="106"/>
    </location>
</feature>
<reference evidence="9" key="1">
    <citation type="submission" date="2017-05" db="EMBL/GenBank/DDBJ databases">
        <title>Complete and WGS of Bordetella genogroups.</title>
        <authorList>
            <person name="Spilker T."/>
            <person name="Lipuma J."/>
        </authorList>
    </citation>
    <scope>NUCLEOTIDE SEQUENCE [LARGE SCALE GENOMIC DNA]</scope>
    <source>
        <strain evidence="9">AU18089</strain>
    </source>
</reference>
<feature type="transmembrane region" description="Helical" evidence="7">
    <location>
        <begin position="141"/>
        <end position="162"/>
    </location>
</feature>
<sequence>MTTSTPARHTDADAQAPTGARLLFPGLERLYHRAEPCLYALLRLAFGIIMLTHGLPKALGIPHGSMADPMAGSINLIRNVMGLPFAPQLALLVMLLETLGAVMLAIGLWTRPVALAIAVQMAGICYALGPTWPWIDRGIEFPVLMLFLALYIAARGGGRYAVDRKIKYSL</sequence>
<dbReference type="RefSeq" id="WP_081745659.1">
    <property type="nucleotide sequence ID" value="NZ_NEVI01000022.1"/>
</dbReference>
<evidence type="ECO:0000256" key="3">
    <source>
        <dbReference type="ARBA" id="ARBA00022475"/>
    </source>
</evidence>
<evidence type="ECO:0000313" key="9">
    <source>
        <dbReference type="Proteomes" id="UP000216947"/>
    </source>
</evidence>
<evidence type="ECO:0000313" key="8">
    <source>
        <dbReference type="EMBL" id="OZI16382.1"/>
    </source>
</evidence>
<feature type="transmembrane region" description="Helical" evidence="7">
    <location>
        <begin position="113"/>
        <end position="135"/>
    </location>
</feature>
<dbReference type="InterPro" id="IPR032808">
    <property type="entry name" value="DoxX"/>
</dbReference>
<dbReference type="Proteomes" id="UP000216947">
    <property type="component" value="Unassembled WGS sequence"/>
</dbReference>
<proteinExistence type="inferred from homology"/>
<dbReference type="AlphaFoldDB" id="A0A261QVG6"/>
<protein>
    <submittedName>
        <fullName evidence="8">DoxX family protein</fullName>
    </submittedName>
</protein>
<evidence type="ECO:0000256" key="2">
    <source>
        <dbReference type="ARBA" id="ARBA00006679"/>
    </source>
</evidence>
<dbReference type="OrthoDB" id="5398343at2"/>
<keyword evidence="4 7" id="KW-0812">Transmembrane</keyword>
<accession>A0A261QVG6</accession>
<keyword evidence="5 7" id="KW-1133">Transmembrane helix</keyword>
<keyword evidence="6 7" id="KW-0472">Membrane</keyword>
<dbReference type="EMBL" id="NEVK01000008">
    <property type="protein sequence ID" value="OZI16382.1"/>
    <property type="molecule type" value="Genomic_DNA"/>
</dbReference>
<keyword evidence="9" id="KW-1185">Reference proteome</keyword>
<comment type="subcellular location">
    <subcellularLocation>
        <location evidence="1">Cell membrane</location>
        <topology evidence="1">Multi-pass membrane protein</topology>
    </subcellularLocation>
</comment>
<keyword evidence="3" id="KW-1003">Cell membrane</keyword>
<feature type="transmembrane region" description="Helical" evidence="7">
    <location>
        <begin position="37"/>
        <end position="56"/>
    </location>
</feature>
<evidence type="ECO:0000256" key="1">
    <source>
        <dbReference type="ARBA" id="ARBA00004651"/>
    </source>
</evidence>
<evidence type="ECO:0000256" key="7">
    <source>
        <dbReference type="SAM" id="Phobius"/>
    </source>
</evidence>
<evidence type="ECO:0000256" key="6">
    <source>
        <dbReference type="ARBA" id="ARBA00023136"/>
    </source>
</evidence>
<organism evidence="8 9">
    <name type="scientific">Bordetella genomosp. 7</name>
    <dbReference type="NCBI Taxonomy" id="1416805"/>
    <lineage>
        <taxon>Bacteria</taxon>
        <taxon>Pseudomonadati</taxon>
        <taxon>Pseudomonadota</taxon>
        <taxon>Betaproteobacteria</taxon>
        <taxon>Burkholderiales</taxon>
        <taxon>Alcaligenaceae</taxon>
        <taxon>Bordetella</taxon>
    </lineage>
</organism>
<evidence type="ECO:0000256" key="5">
    <source>
        <dbReference type="ARBA" id="ARBA00022989"/>
    </source>
</evidence>
<comment type="similarity">
    <text evidence="2">Belongs to the DoxX family.</text>
</comment>
<evidence type="ECO:0000256" key="4">
    <source>
        <dbReference type="ARBA" id="ARBA00022692"/>
    </source>
</evidence>
<dbReference type="GO" id="GO:0005886">
    <property type="term" value="C:plasma membrane"/>
    <property type="evidence" value="ECO:0007669"/>
    <property type="project" value="UniProtKB-SubCell"/>
</dbReference>
<dbReference type="PANTHER" id="PTHR33452">
    <property type="entry name" value="OXIDOREDUCTASE CATD-RELATED"/>
    <property type="match status" value="1"/>
</dbReference>
<dbReference type="PANTHER" id="PTHR33452:SF1">
    <property type="entry name" value="INNER MEMBRANE PROTEIN YPHA-RELATED"/>
    <property type="match status" value="1"/>
</dbReference>
<name>A0A261QVG6_9BORD</name>
<gene>
    <name evidence="8" type="ORF">CAL19_16975</name>
</gene>
<dbReference type="InterPro" id="IPR051907">
    <property type="entry name" value="DoxX-like_oxidoreductase"/>
</dbReference>
<comment type="caution">
    <text evidence="8">The sequence shown here is derived from an EMBL/GenBank/DDBJ whole genome shotgun (WGS) entry which is preliminary data.</text>
</comment>
<dbReference type="Pfam" id="PF07681">
    <property type="entry name" value="DoxX"/>
    <property type="match status" value="1"/>
</dbReference>